<dbReference type="InterPro" id="IPR005174">
    <property type="entry name" value="KIB1-4_b-propeller"/>
</dbReference>
<dbReference type="CDD" id="cd22157">
    <property type="entry name" value="F-box_AtFBW1-like"/>
    <property type="match status" value="1"/>
</dbReference>
<keyword evidence="4" id="KW-1185">Reference proteome</keyword>
<dbReference type="SMART" id="SM00256">
    <property type="entry name" value="FBOX"/>
    <property type="match status" value="1"/>
</dbReference>
<dbReference type="FunFam" id="1.20.1280.50:FF:000008">
    <property type="entry name" value="F-box only protein 6"/>
    <property type="match status" value="1"/>
</dbReference>
<dbReference type="SUPFAM" id="SSF117281">
    <property type="entry name" value="Kelch motif"/>
    <property type="match status" value="1"/>
</dbReference>
<dbReference type="InterPro" id="IPR036047">
    <property type="entry name" value="F-box-like_dom_sf"/>
</dbReference>
<dbReference type="InterPro" id="IPR001810">
    <property type="entry name" value="F-box_dom"/>
</dbReference>
<keyword evidence="1" id="KW-0677">Repeat</keyword>
<evidence type="ECO:0000256" key="1">
    <source>
        <dbReference type="ARBA" id="ARBA00022737"/>
    </source>
</evidence>
<evidence type="ECO:0000313" key="3">
    <source>
        <dbReference type="EMBL" id="KAL2632243.1"/>
    </source>
</evidence>
<dbReference type="InterPro" id="IPR015915">
    <property type="entry name" value="Kelch-typ_b-propeller"/>
</dbReference>
<dbReference type="Pfam" id="PF00646">
    <property type="entry name" value="F-box"/>
    <property type="match status" value="1"/>
</dbReference>
<comment type="caution">
    <text evidence="3">The sequence shown here is derived from an EMBL/GenBank/DDBJ whole genome shotgun (WGS) entry which is preliminary data.</text>
</comment>
<proteinExistence type="predicted"/>
<accession>A0ABD1YNS6</accession>
<name>A0ABD1YNS6_9MARC</name>
<dbReference type="SUPFAM" id="SSF81383">
    <property type="entry name" value="F-box domain"/>
    <property type="match status" value="1"/>
</dbReference>
<sequence>MPYVPSGHNNVLFASSLWNLFWNSGKVVGGGGGSASMDMSSYSLLQSNPKKARVAYDGREDSNFSGCTSSSWQQSYDGANTECFTQSNYVPVMSQRLWSQLPEDLVDRILACLPVVSFLRLRTVCKKWSTIMYSPSFLDMCSQVPIQGPFFIKIHRSEYTRMLPTYNPILGRWHEIPINFLPSHAGVPVASAGGLLCFINKYHGYVDDFCSLFVCNPLTKSWRELPSMPCKQRPILVSMVAERRPFRYKVIVAGPLTTEVFESLTGAWRRVGSLPRGEEVSRNVAFSNGNLYCLTPRWYNCALLAYNLQQEVWEKVKTGRLPGYCQFRNLVGCKGCVVIVGKSVRQHVLSVCIWLLDQKTLKWKEIGRMPPLMSDQFLGRPSESFYCTGHGDLIFLTRDNSEMGLLFSLSQKTWVWVYDCPSLDGFAFEPRLDAIA</sequence>
<dbReference type="Proteomes" id="UP001605036">
    <property type="component" value="Unassembled WGS sequence"/>
</dbReference>
<protein>
    <recommendedName>
        <fullName evidence="2">F-box domain-containing protein</fullName>
    </recommendedName>
</protein>
<dbReference type="PANTHER" id="PTHR31672:SF2">
    <property type="entry name" value="F-BOX DOMAIN-CONTAINING PROTEIN"/>
    <property type="match status" value="1"/>
</dbReference>
<evidence type="ECO:0000259" key="2">
    <source>
        <dbReference type="PROSITE" id="PS50181"/>
    </source>
</evidence>
<dbReference type="PROSITE" id="PS50181">
    <property type="entry name" value="FBOX"/>
    <property type="match status" value="1"/>
</dbReference>
<evidence type="ECO:0000313" key="4">
    <source>
        <dbReference type="Proteomes" id="UP001605036"/>
    </source>
</evidence>
<dbReference type="Gene3D" id="2.120.10.80">
    <property type="entry name" value="Kelch-type beta propeller"/>
    <property type="match status" value="1"/>
</dbReference>
<feature type="domain" description="F-box" evidence="2">
    <location>
        <begin position="95"/>
        <end position="140"/>
    </location>
</feature>
<gene>
    <name evidence="3" type="ORF">R1flu_016929</name>
</gene>
<dbReference type="PANTHER" id="PTHR31672">
    <property type="entry name" value="BNACNNG10540D PROTEIN"/>
    <property type="match status" value="1"/>
</dbReference>
<dbReference type="Gene3D" id="1.20.1280.50">
    <property type="match status" value="1"/>
</dbReference>
<dbReference type="AlphaFoldDB" id="A0ABD1YNS6"/>
<dbReference type="InterPro" id="IPR050796">
    <property type="entry name" value="SCF_F-box_component"/>
</dbReference>
<dbReference type="EMBL" id="JBHFFA010000004">
    <property type="protein sequence ID" value="KAL2632243.1"/>
    <property type="molecule type" value="Genomic_DNA"/>
</dbReference>
<reference evidence="3 4" key="1">
    <citation type="submission" date="2024-09" db="EMBL/GenBank/DDBJ databases">
        <title>Chromosome-scale assembly of Riccia fluitans.</title>
        <authorList>
            <person name="Paukszto L."/>
            <person name="Sawicki J."/>
            <person name="Karawczyk K."/>
            <person name="Piernik-Szablinska J."/>
            <person name="Szczecinska M."/>
            <person name="Mazdziarz M."/>
        </authorList>
    </citation>
    <scope>NUCLEOTIDE SEQUENCE [LARGE SCALE GENOMIC DNA]</scope>
    <source>
        <strain evidence="3">Rf_01</strain>
        <tissue evidence="3">Aerial parts of the thallus</tissue>
    </source>
</reference>
<dbReference type="Pfam" id="PF03478">
    <property type="entry name" value="Beta-prop_KIB1-4"/>
    <property type="match status" value="1"/>
</dbReference>
<organism evidence="3 4">
    <name type="scientific">Riccia fluitans</name>
    <dbReference type="NCBI Taxonomy" id="41844"/>
    <lineage>
        <taxon>Eukaryota</taxon>
        <taxon>Viridiplantae</taxon>
        <taxon>Streptophyta</taxon>
        <taxon>Embryophyta</taxon>
        <taxon>Marchantiophyta</taxon>
        <taxon>Marchantiopsida</taxon>
        <taxon>Marchantiidae</taxon>
        <taxon>Marchantiales</taxon>
        <taxon>Ricciaceae</taxon>
        <taxon>Riccia</taxon>
    </lineage>
</organism>